<feature type="signal peptide" evidence="1">
    <location>
        <begin position="1"/>
        <end position="18"/>
    </location>
</feature>
<sequence>MVVAAGALLFSLISVLSCEGWNEKEEEEGDVGHGTTLPIAKENKKSEKEFAICDRDPREKPTERRVCGVAE</sequence>
<feature type="chain" id="PRO_5035808392" evidence="1">
    <location>
        <begin position="19"/>
        <end position="71"/>
    </location>
</feature>
<dbReference type="AlphaFoldDB" id="A0A8T3C1W5"/>
<keyword evidence="1" id="KW-0732">Signal</keyword>
<proteinExistence type="predicted"/>
<name>A0A8T3C1W5_DENNO</name>
<dbReference type="EMBL" id="JAGYWB010000003">
    <property type="protein sequence ID" value="KAI0527047.1"/>
    <property type="molecule type" value="Genomic_DNA"/>
</dbReference>
<keyword evidence="3" id="KW-1185">Reference proteome</keyword>
<evidence type="ECO:0000313" key="2">
    <source>
        <dbReference type="EMBL" id="KAI0527047.1"/>
    </source>
</evidence>
<comment type="caution">
    <text evidence="2">The sequence shown here is derived from an EMBL/GenBank/DDBJ whole genome shotgun (WGS) entry which is preliminary data.</text>
</comment>
<evidence type="ECO:0000313" key="3">
    <source>
        <dbReference type="Proteomes" id="UP000829196"/>
    </source>
</evidence>
<gene>
    <name evidence="2" type="ORF">KFK09_002643</name>
</gene>
<accession>A0A8T3C1W5</accession>
<evidence type="ECO:0000256" key="1">
    <source>
        <dbReference type="SAM" id="SignalP"/>
    </source>
</evidence>
<protein>
    <submittedName>
        <fullName evidence="2">Uncharacterized protein</fullName>
    </submittedName>
</protein>
<reference evidence="2" key="1">
    <citation type="journal article" date="2022" name="Front. Genet.">
        <title>Chromosome-Scale Assembly of the Dendrobium nobile Genome Provides Insights Into the Molecular Mechanism of the Biosynthesis of the Medicinal Active Ingredient of Dendrobium.</title>
        <authorList>
            <person name="Xu Q."/>
            <person name="Niu S.-C."/>
            <person name="Li K.-L."/>
            <person name="Zheng P.-J."/>
            <person name="Zhang X.-J."/>
            <person name="Jia Y."/>
            <person name="Liu Y."/>
            <person name="Niu Y.-X."/>
            <person name="Yu L.-H."/>
            <person name="Chen D.-F."/>
            <person name="Zhang G.-Q."/>
        </authorList>
    </citation>
    <scope>NUCLEOTIDE SEQUENCE</scope>
    <source>
        <tissue evidence="2">Leaf</tissue>
    </source>
</reference>
<organism evidence="2 3">
    <name type="scientific">Dendrobium nobile</name>
    <name type="common">Orchid</name>
    <dbReference type="NCBI Taxonomy" id="94219"/>
    <lineage>
        <taxon>Eukaryota</taxon>
        <taxon>Viridiplantae</taxon>
        <taxon>Streptophyta</taxon>
        <taxon>Embryophyta</taxon>
        <taxon>Tracheophyta</taxon>
        <taxon>Spermatophyta</taxon>
        <taxon>Magnoliopsida</taxon>
        <taxon>Liliopsida</taxon>
        <taxon>Asparagales</taxon>
        <taxon>Orchidaceae</taxon>
        <taxon>Epidendroideae</taxon>
        <taxon>Malaxideae</taxon>
        <taxon>Dendrobiinae</taxon>
        <taxon>Dendrobium</taxon>
    </lineage>
</organism>
<dbReference type="Proteomes" id="UP000829196">
    <property type="component" value="Unassembled WGS sequence"/>
</dbReference>